<evidence type="ECO:0000313" key="3">
    <source>
        <dbReference type="EMBL" id="KAL3669024.1"/>
    </source>
</evidence>
<dbReference type="Pfam" id="PF02698">
    <property type="entry name" value="DUF218"/>
    <property type="match status" value="1"/>
</dbReference>
<dbReference type="InterPro" id="IPR003848">
    <property type="entry name" value="DUF218"/>
</dbReference>
<comment type="caution">
    <text evidence="3">The sequence shown here is derived from an EMBL/GenBank/DDBJ whole genome shotgun (WGS) entry which is preliminary data.</text>
</comment>
<evidence type="ECO:0000256" key="1">
    <source>
        <dbReference type="SAM" id="MobiDB-lite"/>
    </source>
</evidence>
<dbReference type="CDD" id="cd06259">
    <property type="entry name" value="YdcF-like"/>
    <property type="match status" value="1"/>
</dbReference>
<gene>
    <name evidence="3" type="ORF">V7S43_006309</name>
</gene>
<feature type="compositionally biased region" description="Low complexity" evidence="1">
    <location>
        <begin position="299"/>
        <end position="316"/>
    </location>
</feature>
<dbReference type="EMBL" id="JBIMZQ010000010">
    <property type="protein sequence ID" value="KAL3669024.1"/>
    <property type="molecule type" value="Genomic_DNA"/>
</dbReference>
<evidence type="ECO:0000259" key="2">
    <source>
        <dbReference type="Pfam" id="PF02698"/>
    </source>
</evidence>
<name>A0ABD3FTS3_9STRA</name>
<dbReference type="Proteomes" id="UP001632037">
    <property type="component" value="Unassembled WGS sequence"/>
</dbReference>
<dbReference type="PANTHER" id="PTHR30336">
    <property type="entry name" value="INNER MEMBRANE PROTEIN, PROBABLE PERMEASE"/>
    <property type="match status" value="1"/>
</dbReference>
<dbReference type="InterPro" id="IPR051599">
    <property type="entry name" value="Cell_Envelope_Assoc"/>
</dbReference>
<keyword evidence="4" id="KW-1185">Reference proteome</keyword>
<protein>
    <recommendedName>
        <fullName evidence="2">DUF218 domain-containing protein</fullName>
    </recommendedName>
</protein>
<dbReference type="AlphaFoldDB" id="A0ABD3FTS3"/>
<reference evidence="3 4" key="1">
    <citation type="submission" date="2024-09" db="EMBL/GenBank/DDBJ databases">
        <title>Genome sequencing and assembly of Phytophthora oleae, isolate VK10A, causative agent of rot of olive drupes.</title>
        <authorList>
            <person name="Conti Taguali S."/>
            <person name="Riolo M."/>
            <person name="La Spada F."/>
            <person name="Cacciola S.O."/>
            <person name="Dionisio G."/>
        </authorList>
    </citation>
    <scope>NUCLEOTIDE SEQUENCE [LARGE SCALE GENOMIC DNA]</scope>
    <source>
        <strain evidence="3 4">VK10A</strain>
    </source>
</reference>
<accession>A0ABD3FTS3</accession>
<sequence>MPTTLRSSQGYARAAKPANVTVNITCPRMEGTVLPLDSMSGRKKKIGAPKRKVRQLRGNNIALLAAAGLDIFREGLMMDGVYPQRHTPRHPAVSPNLKSIPEDDDTVAFHATTDSQVVIVLGDALDRCGDITPLGKTRISRAAELYWDTMKAYAQYQANAFCYLVPTGGGNERKGIVQTEAIRNELVETGISPHHIVMGCSATTVMDNVIELIPSLRHLHIERVHVVTSSFQIPRAKLIVDSILGAVPDMTFIVAYHTTYDVLSQEERANREAAERNLIENVRAPLDDVLRAMKKQRRSSIASTRSADSWSSRSGG</sequence>
<feature type="region of interest" description="Disordered" evidence="1">
    <location>
        <begin position="296"/>
        <end position="316"/>
    </location>
</feature>
<dbReference type="PANTHER" id="PTHR30336:SF20">
    <property type="entry name" value="DUF218 DOMAIN-CONTAINING PROTEIN"/>
    <property type="match status" value="1"/>
</dbReference>
<proteinExistence type="predicted"/>
<feature type="domain" description="DUF218" evidence="2">
    <location>
        <begin position="116"/>
        <end position="272"/>
    </location>
</feature>
<evidence type="ECO:0000313" key="4">
    <source>
        <dbReference type="Proteomes" id="UP001632037"/>
    </source>
</evidence>
<organism evidence="3 4">
    <name type="scientific">Phytophthora oleae</name>
    <dbReference type="NCBI Taxonomy" id="2107226"/>
    <lineage>
        <taxon>Eukaryota</taxon>
        <taxon>Sar</taxon>
        <taxon>Stramenopiles</taxon>
        <taxon>Oomycota</taxon>
        <taxon>Peronosporomycetes</taxon>
        <taxon>Peronosporales</taxon>
        <taxon>Peronosporaceae</taxon>
        <taxon>Phytophthora</taxon>
    </lineage>
</organism>